<organism evidence="1 2">
    <name type="scientific">Flectobacillus roseus</name>
    <dbReference type="NCBI Taxonomy" id="502259"/>
    <lineage>
        <taxon>Bacteria</taxon>
        <taxon>Pseudomonadati</taxon>
        <taxon>Bacteroidota</taxon>
        <taxon>Cytophagia</taxon>
        <taxon>Cytophagales</taxon>
        <taxon>Flectobacillaceae</taxon>
        <taxon>Flectobacillus</taxon>
    </lineage>
</organism>
<accession>A0ABT6Y8M6</accession>
<evidence type="ECO:0000313" key="2">
    <source>
        <dbReference type="Proteomes" id="UP001236507"/>
    </source>
</evidence>
<evidence type="ECO:0000313" key="1">
    <source>
        <dbReference type="EMBL" id="MDI9859857.1"/>
    </source>
</evidence>
<dbReference type="EMBL" id="JASHIF010000009">
    <property type="protein sequence ID" value="MDI9859857.1"/>
    <property type="molecule type" value="Genomic_DNA"/>
</dbReference>
<protein>
    <submittedName>
        <fullName evidence="1">Uncharacterized protein</fullName>
    </submittedName>
</protein>
<keyword evidence="2" id="KW-1185">Reference proteome</keyword>
<reference evidence="1 2" key="1">
    <citation type="submission" date="2023-05" db="EMBL/GenBank/DDBJ databases">
        <title>Novel species of genus Flectobacillus isolated from stream in China.</title>
        <authorList>
            <person name="Lu H."/>
        </authorList>
    </citation>
    <scope>NUCLEOTIDE SEQUENCE [LARGE SCALE GENOMIC DNA]</scope>
    <source>
        <strain evidence="1 2">KCTC 42575</strain>
    </source>
</reference>
<dbReference type="RefSeq" id="WP_283344719.1">
    <property type="nucleotide sequence ID" value="NZ_JASHIF010000009.1"/>
</dbReference>
<proteinExistence type="predicted"/>
<comment type="caution">
    <text evidence="1">The sequence shown here is derived from an EMBL/GenBank/DDBJ whole genome shotgun (WGS) entry which is preliminary data.</text>
</comment>
<gene>
    <name evidence="1" type="ORF">QM524_11610</name>
</gene>
<dbReference type="Proteomes" id="UP001236507">
    <property type="component" value="Unassembled WGS sequence"/>
</dbReference>
<sequence length="169" mass="18515">MNTLIGTKSINGKSNASGLRQLRLILVERVRGIKVNKGLWNIPMGGIEVTSASDVVSIPFVNGMYSEPLETTEHGEAFRGTIDIEVPRDSKDQTIAINSYRGKKLIALIKDKNGTCKVIGTLKQPLKLVGINKESTNTWQVQFSTLTPAPSYYTDGISLFTVNSQFVTL</sequence>
<name>A0ABT6Y8M6_9BACT</name>